<dbReference type="PROSITE" id="PS51257">
    <property type="entry name" value="PROKAR_LIPOPROTEIN"/>
    <property type="match status" value="1"/>
</dbReference>
<sequence length="466" mass="47636">MKTRCLLTISPFLFALFAIGCSQSQLQPQPQPPSPTPSALPVTIEPQSVVMKHGDRWTFAASNVSGAASVNWSIQEGSAGGAISSDGVYTAPAIDGVYHVMATSKADPSKSATATVSVGGHGFALTSSLRTPRYLHTATLLPNGLVYVAGGETQLDYDVALADRAELFNPAMGAFEPTGQVARELHAATLLQNGDVLFTGGITGESPSGIVLTGTAELLKAGSASLQPTRNMGFQRCGHKATLLPDGRVLITGGSTQSGTKIAATRSAEIYDPASGTFMPVGNMRAARQSHSATLLLTGKVLITGGGSADAELFDPATNSFTPAGSTSSPGSMTTLLADGRALITDGSTAQSQLYDPVAGQFTSTGAMATSRSNYTANLLPDGTVLIAGGYIQVATSTPGTFSIVPVTSTEIYSLATGSFTPGPTMRQGRHGHTATLLPDGGVLFVGGIGPCCSLSTPLASAEIYR</sequence>
<comment type="caution">
    <text evidence="2">The sequence shown here is derived from an EMBL/GenBank/DDBJ whole genome shotgun (WGS) entry which is preliminary data.</text>
</comment>
<keyword evidence="1" id="KW-0732">Signal</keyword>
<dbReference type="Proteomes" id="UP000269669">
    <property type="component" value="Unassembled WGS sequence"/>
</dbReference>
<feature type="signal peptide" evidence="1">
    <location>
        <begin position="1"/>
        <end position="20"/>
    </location>
</feature>
<gene>
    <name evidence="2" type="ORF">EDE15_4466</name>
</gene>
<dbReference type="InterPro" id="IPR011043">
    <property type="entry name" value="Gal_Oxase/kelch_b-propeller"/>
</dbReference>
<dbReference type="InterPro" id="IPR037293">
    <property type="entry name" value="Gal_Oxidase_central_sf"/>
</dbReference>
<evidence type="ECO:0000313" key="2">
    <source>
        <dbReference type="EMBL" id="RSL18861.1"/>
    </source>
</evidence>
<proteinExistence type="predicted"/>
<keyword evidence="3" id="KW-1185">Reference proteome</keyword>
<organism evidence="2 3">
    <name type="scientific">Edaphobacter aggregans</name>
    <dbReference type="NCBI Taxonomy" id="570835"/>
    <lineage>
        <taxon>Bacteria</taxon>
        <taxon>Pseudomonadati</taxon>
        <taxon>Acidobacteriota</taxon>
        <taxon>Terriglobia</taxon>
        <taxon>Terriglobales</taxon>
        <taxon>Acidobacteriaceae</taxon>
        <taxon>Edaphobacter</taxon>
    </lineage>
</organism>
<dbReference type="SUPFAM" id="SSF50965">
    <property type="entry name" value="Galactose oxidase, central domain"/>
    <property type="match status" value="1"/>
</dbReference>
<dbReference type="SMART" id="SM00612">
    <property type="entry name" value="Kelch"/>
    <property type="match status" value="3"/>
</dbReference>
<dbReference type="EMBL" id="RSDW01000001">
    <property type="protein sequence ID" value="RSL18861.1"/>
    <property type="molecule type" value="Genomic_DNA"/>
</dbReference>
<dbReference type="Gene3D" id="2.130.10.80">
    <property type="entry name" value="Galactose oxidase/kelch, beta-propeller"/>
    <property type="match status" value="4"/>
</dbReference>
<evidence type="ECO:0000313" key="3">
    <source>
        <dbReference type="Proteomes" id="UP000269669"/>
    </source>
</evidence>
<dbReference type="AlphaFoldDB" id="A0A3R9PCU9"/>
<reference evidence="2 3" key="1">
    <citation type="submission" date="2018-12" db="EMBL/GenBank/DDBJ databases">
        <title>Sequencing of bacterial isolates from soil warming experiment in Harvard Forest, Massachusetts, USA.</title>
        <authorList>
            <person name="Deangelis K."/>
        </authorList>
    </citation>
    <scope>NUCLEOTIDE SEQUENCE [LARGE SCALE GENOMIC DNA]</scope>
    <source>
        <strain evidence="2 3">EB153</strain>
    </source>
</reference>
<name>A0A3R9PCU9_9BACT</name>
<feature type="chain" id="PRO_5018555345" evidence="1">
    <location>
        <begin position="21"/>
        <end position="466"/>
    </location>
</feature>
<dbReference type="InterPro" id="IPR006652">
    <property type="entry name" value="Kelch_1"/>
</dbReference>
<dbReference type="PANTHER" id="PTHR32208">
    <property type="entry name" value="SECRETED PROTEIN-RELATED"/>
    <property type="match status" value="1"/>
</dbReference>
<evidence type="ECO:0000256" key="1">
    <source>
        <dbReference type="SAM" id="SignalP"/>
    </source>
</evidence>
<dbReference type="PANTHER" id="PTHR32208:SF21">
    <property type="entry name" value="LOW QUALITY PROTEIN: ALDEHYDE OXIDASE GLOX-LIKE"/>
    <property type="match status" value="1"/>
</dbReference>
<accession>A0A3R9PCU9</accession>
<protein>
    <submittedName>
        <fullName evidence="2">Galactose oxidase-like protein</fullName>
    </submittedName>
</protein>
<dbReference type="RefSeq" id="WP_185827295.1">
    <property type="nucleotide sequence ID" value="NZ_RSDW01000001.1"/>
</dbReference>